<dbReference type="AlphaFoldDB" id="A0A6J6EG25"/>
<evidence type="ECO:0000313" key="1">
    <source>
        <dbReference type="EMBL" id="CAB4575491.1"/>
    </source>
</evidence>
<proteinExistence type="predicted"/>
<organism evidence="1">
    <name type="scientific">freshwater metagenome</name>
    <dbReference type="NCBI Taxonomy" id="449393"/>
    <lineage>
        <taxon>unclassified sequences</taxon>
        <taxon>metagenomes</taxon>
        <taxon>ecological metagenomes</taxon>
    </lineage>
</organism>
<protein>
    <submittedName>
        <fullName evidence="1">Unannotated protein</fullName>
    </submittedName>
</protein>
<reference evidence="1" key="1">
    <citation type="submission" date="2020-05" db="EMBL/GenBank/DDBJ databases">
        <authorList>
            <person name="Chiriac C."/>
            <person name="Salcher M."/>
            <person name="Ghai R."/>
            <person name="Kavagutti S V."/>
        </authorList>
    </citation>
    <scope>NUCLEOTIDE SEQUENCE</scope>
</reference>
<accession>A0A6J6EG25</accession>
<gene>
    <name evidence="1" type="ORF">UFOPK1683_00921</name>
</gene>
<name>A0A6J6EG25_9ZZZZ</name>
<dbReference type="EMBL" id="CAEZTL010000109">
    <property type="protein sequence ID" value="CAB4575491.1"/>
    <property type="molecule type" value="Genomic_DNA"/>
</dbReference>
<sequence length="197" mass="20400">MAQYSSIFGSSYRIISFGGSGLGAIFGSVSAGSATGCFTNGETVTTTTEGSCILTVTKAQDRNYETATVSALIYFLNWVAPVAPAPTTGPTIAITGENTVVVVVRRAPVITSLGNSGDASFPVAIYGAGFQSLGAGTTEIKFGRSLSVYSPDFIIVSDSLIKSRQPMGTPTAQIRVINENGMAISQEAYIPFVVSSI</sequence>